<gene>
    <name evidence="1" type="ORF">K1718_27315</name>
</gene>
<dbReference type="EMBL" id="CP120864">
    <property type="protein sequence ID" value="WFE92605.1"/>
    <property type="molecule type" value="Genomic_DNA"/>
</dbReference>
<dbReference type="SFLD" id="SFLDS00003">
    <property type="entry name" value="Haloacid_Dehalogenase"/>
    <property type="match status" value="1"/>
</dbReference>
<geneLocation type="plasmid" evidence="1 2">
    <name>unnamed1</name>
</geneLocation>
<evidence type="ECO:0000313" key="2">
    <source>
        <dbReference type="Proteomes" id="UP001209803"/>
    </source>
</evidence>
<dbReference type="InterPro" id="IPR023198">
    <property type="entry name" value="PGP-like_dom2"/>
</dbReference>
<dbReference type="InterPro" id="IPR041492">
    <property type="entry name" value="HAD_2"/>
</dbReference>
<keyword evidence="2" id="KW-1185">Reference proteome</keyword>
<accession>A0ABY8FAT8</accession>
<name>A0ABY8FAT8_9HYPH</name>
<dbReference type="RefSeq" id="WP_265684717.1">
    <property type="nucleotide sequence ID" value="NZ_CP120864.1"/>
</dbReference>
<dbReference type="Gene3D" id="3.40.50.1000">
    <property type="entry name" value="HAD superfamily/HAD-like"/>
    <property type="match status" value="1"/>
</dbReference>
<keyword evidence="1" id="KW-0614">Plasmid</keyword>
<dbReference type="NCBIfam" id="TIGR01509">
    <property type="entry name" value="HAD-SF-IA-v3"/>
    <property type="match status" value="1"/>
</dbReference>
<protein>
    <submittedName>
        <fullName evidence="1">HAD family phosphatase</fullName>
    </submittedName>
</protein>
<dbReference type="InterPro" id="IPR023214">
    <property type="entry name" value="HAD_sf"/>
</dbReference>
<evidence type="ECO:0000313" key="1">
    <source>
        <dbReference type="EMBL" id="WFE92605.1"/>
    </source>
</evidence>
<dbReference type="Pfam" id="PF13419">
    <property type="entry name" value="HAD_2"/>
    <property type="match status" value="1"/>
</dbReference>
<sequence>MRDIEARIEAADALIFDCDGTLLKTPDLYALGWKTAFGAAGLEMDLDWYHVRAGMSEHVLMDEFEAEKQVTLDRAQTVRDLRKAVLQQMHTVEEIPAIASIAREYHVHMPVAVASGGPHAIVVPALKAAGLFPLFKTVVTMDDVARAKPSPDLFLLAAEKLAIPETACLVFEDSPQGLLAAERAGMSAIDVNDLM</sequence>
<reference evidence="1 2" key="1">
    <citation type="submission" date="2023-03" db="EMBL/GenBank/DDBJ databases">
        <title>Roseibium porphyridii sp. nov. and Roseibium rhodosorbium sp. nov. isolated from marine algae, Porphyridium cruentum and Rhodosorus marinus, respectively.</title>
        <authorList>
            <person name="Lee M.W."/>
            <person name="Choi B.J."/>
            <person name="Lee J.K."/>
            <person name="Choi D.G."/>
            <person name="Baek J.H."/>
            <person name="Bayburt H."/>
            <person name="Kim J.M."/>
            <person name="Han D.M."/>
            <person name="Kim K.H."/>
            <person name="Jeon C.O."/>
        </authorList>
    </citation>
    <scope>NUCLEOTIDE SEQUENCE [LARGE SCALE GENOMIC DNA]</scope>
    <source>
        <strain evidence="1 2">KMA01</strain>
        <plasmid evidence="1 2">unnamed1</plasmid>
    </source>
</reference>
<proteinExistence type="predicted"/>
<dbReference type="SFLD" id="SFLDG01129">
    <property type="entry name" value="C1.5:_HAD__Beta-PGM__Phosphata"/>
    <property type="match status" value="1"/>
</dbReference>
<dbReference type="Proteomes" id="UP001209803">
    <property type="component" value="Plasmid unnamed1"/>
</dbReference>
<organism evidence="1 2">
    <name type="scientific">Roseibium porphyridii</name>
    <dbReference type="NCBI Taxonomy" id="2866279"/>
    <lineage>
        <taxon>Bacteria</taxon>
        <taxon>Pseudomonadati</taxon>
        <taxon>Pseudomonadota</taxon>
        <taxon>Alphaproteobacteria</taxon>
        <taxon>Hyphomicrobiales</taxon>
        <taxon>Stappiaceae</taxon>
        <taxon>Roseibium</taxon>
    </lineage>
</organism>
<dbReference type="PANTHER" id="PTHR43481">
    <property type="entry name" value="FRUCTOSE-1-PHOSPHATE PHOSPHATASE"/>
    <property type="match status" value="1"/>
</dbReference>
<dbReference type="InterPro" id="IPR036412">
    <property type="entry name" value="HAD-like_sf"/>
</dbReference>
<dbReference type="InterPro" id="IPR006439">
    <property type="entry name" value="HAD-SF_hydro_IA"/>
</dbReference>
<dbReference type="SUPFAM" id="SSF56784">
    <property type="entry name" value="HAD-like"/>
    <property type="match status" value="1"/>
</dbReference>
<dbReference type="InterPro" id="IPR051806">
    <property type="entry name" value="HAD-like_SPP"/>
</dbReference>
<dbReference type="Gene3D" id="1.10.150.240">
    <property type="entry name" value="Putative phosphatase, domain 2"/>
    <property type="match status" value="1"/>
</dbReference>
<dbReference type="PANTHER" id="PTHR43481:SF4">
    <property type="entry name" value="GLYCEROL-1-PHOSPHATE PHOSPHOHYDROLASE 1-RELATED"/>
    <property type="match status" value="1"/>
</dbReference>